<sequence length="717" mass="81065">MVLQYQNLSGGDGHTHIYTPLDSDGSSSSESEGEGVVGTPQSGQEGEGEGEGVSRLSSSMARHQRELASKRRVRAAPESVKEAKAFLRTFIPYLVFLGLFICEVYIMSRDMRHYYFLRGIDNAMFESTNGSPAANVKPYEEIPDFASYFDWLEGSVSTWLVAADYYNGDPIHEDNIGYALHQSPIFGGLRLRQVRATQEDFYYPDTAEAIGLLDHVFYPDVSGRGHHEDTAMHCGVEWQSAEDLGGKIWRGKVGLYPGSGYVVDIPMDRVTSDSIIAHLKECLWLDESSRLSVLDLTLYNPALDVFLVTRIGMEFPAEGGCVPFHQFKTVDLYRYLRHSDWFRVFVEGLISLYFVKFALDELEEIWDCLRQTSPIREYQDFKHYCSDIWNLVDWINILLFAAIVGIRVHTVLVTRGLMEAVQADETAYVNFEPVAYTMVYRELSLVGALCFMTMFKSFKFFAASPRLSILTRTMTAAAKDLVAFGFVFIVVFLGFGMAGHVVYGGDMFEFSNMGQTMLLLFRWICGDFDFMEMYWRHRVFTCIYFVSFMSLCYLLLLNMLVAILIDAFTEVRKNPTFKRDNMLKLASAIVRQKLVRTLTINGRIGTSGHSRPTSPLAADQGYPQAVQVADSDAPELTETDTSSESETDTSTHTHTHSGDMSSINDRLAGLEVSLSLLLASNASLTAAMDRMVQRERKREREREEREVEARELPPDTQ</sequence>
<dbReference type="Proteomes" id="UP000265618">
    <property type="component" value="Unassembled WGS sequence"/>
</dbReference>
<feature type="region of interest" description="Disordered" evidence="7">
    <location>
        <begin position="627"/>
        <end position="662"/>
    </location>
</feature>
<dbReference type="AlphaFoldDB" id="A0A9K3CQU2"/>
<comment type="subcellular location">
    <subcellularLocation>
        <location evidence="1">Membrane</location>
        <topology evidence="1">Multi-pass membrane protein</topology>
    </subcellularLocation>
</comment>
<evidence type="ECO:0000256" key="3">
    <source>
        <dbReference type="ARBA" id="ARBA00022692"/>
    </source>
</evidence>
<dbReference type="Pfam" id="PF20519">
    <property type="entry name" value="Polycystin_dom"/>
    <property type="match status" value="1"/>
</dbReference>
<dbReference type="Gene3D" id="1.10.287.70">
    <property type="match status" value="1"/>
</dbReference>
<dbReference type="PANTHER" id="PTHR10877">
    <property type="entry name" value="POLYCYSTIN FAMILY MEMBER"/>
    <property type="match status" value="1"/>
</dbReference>
<keyword evidence="6" id="KW-0325">Glycoprotein</keyword>
<dbReference type="EMBL" id="BDIP01000265">
    <property type="protein sequence ID" value="GIQ80901.1"/>
    <property type="molecule type" value="Genomic_DNA"/>
</dbReference>
<dbReference type="PANTHER" id="PTHR10877:SF183">
    <property type="entry name" value="AT14535P-RELATED"/>
    <property type="match status" value="1"/>
</dbReference>
<feature type="transmembrane region" description="Helical" evidence="8">
    <location>
        <begin position="388"/>
        <end position="408"/>
    </location>
</feature>
<dbReference type="InterPro" id="IPR046791">
    <property type="entry name" value="Polycystin_dom"/>
</dbReference>
<name>A0A9K3CQU2_9EUKA</name>
<evidence type="ECO:0000313" key="11">
    <source>
        <dbReference type="EMBL" id="GIQ80901.1"/>
    </source>
</evidence>
<dbReference type="InterPro" id="IPR003915">
    <property type="entry name" value="PKD_2"/>
</dbReference>
<dbReference type="GO" id="GO:0016020">
    <property type="term" value="C:membrane"/>
    <property type="evidence" value="ECO:0007669"/>
    <property type="project" value="UniProtKB-SubCell"/>
</dbReference>
<feature type="transmembrane region" description="Helical" evidence="8">
    <location>
        <begin position="443"/>
        <end position="461"/>
    </location>
</feature>
<evidence type="ECO:0000256" key="6">
    <source>
        <dbReference type="ARBA" id="ARBA00023180"/>
    </source>
</evidence>
<dbReference type="GO" id="GO:0005509">
    <property type="term" value="F:calcium ion binding"/>
    <property type="evidence" value="ECO:0007669"/>
    <property type="project" value="InterPro"/>
</dbReference>
<feature type="compositionally biased region" description="Basic and acidic residues" evidence="7">
    <location>
        <begin position="691"/>
        <end position="717"/>
    </location>
</feature>
<gene>
    <name evidence="11" type="ORF">KIPB_001778</name>
</gene>
<evidence type="ECO:0000256" key="5">
    <source>
        <dbReference type="ARBA" id="ARBA00023136"/>
    </source>
</evidence>
<proteinExistence type="inferred from homology"/>
<evidence type="ECO:0000259" key="9">
    <source>
        <dbReference type="Pfam" id="PF08016"/>
    </source>
</evidence>
<keyword evidence="4 8" id="KW-1133">Transmembrane helix</keyword>
<feature type="domain" description="Polycystin" evidence="10">
    <location>
        <begin position="140"/>
        <end position="333"/>
    </location>
</feature>
<organism evidence="11 12">
    <name type="scientific">Kipferlia bialata</name>
    <dbReference type="NCBI Taxonomy" id="797122"/>
    <lineage>
        <taxon>Eukaryota</taxon>
        <taxon>Metamonada</taxon>
        <taxon>Carpediemonas-like organisms</taxon>
        <taxon>Kipferlia</taxon>
    </lineage>
</organism>
<dbReference type="Pfam" id="PF08016">
    <property type="entry name" value="PKD_channel"/>
    <property type="match status" value="1"/>
</dbReference>
<evidence type="ECO:0000256" key="7">
    <source>
        <dbReference type="SAM" id="MobiDB-lite"/>
    </source>
</evidence>
<reference evidence="11 12" key="1">
    <citation type="journal article" date="2018" name="PLoS ONE">
        <title>The draft genome of Kipferlia bialata reveals reductive genome evolution in fornicate parasites.</title>
        <authorList>
            <person name="Tanifuji G."/>
            <person name="Takabayashi S."/>
            <person name="Kume K."/>
            <person name="Takagi M."/>
            <person name="Nakayama T."/>
            <person name="Kamikawa R."/>
            <person name="Inagaki Y."/>
            <person name="Hashimoto T."/>
        </authorList>
    </citation>
    <scope>NUCLEOTIDE SEQUENCE [LARGE SCALE GENOMIC DNA]</scope>
    <source>
        <strain evidence="11">NY0173</strain>
    </source>
</reference>
<feature type="compositionally biased region" description="Low complexity" evidence="7">
    <location>
        <begin position="648"/>
        <end position="662"/>
    </location>
</feature>
<feature type="transmembrane region" description="Helical" evidence="8">
    <location>
        <begin position="481"/>
        <end position="503"/>
    </location>
</feature>
<dbReference type="PRINTS" id="PR01433">
    <property type="entry name" value="POLYCYSTIN2"/>
</dbReference>
<dbReference type="OrthoDB" id="444119at2759"/>
<protein>
    <submittedName>
        <fullName evidence="11">Polycystic kidney disease type 2 protein</fullName>
    </submittedName>
</protein>
<evidence type="ECO:0000313" key="12">
    <source>
        <dbReference type="Proteomes" id="UP000265618"/>
    </source>
</evidence>
<feature type="transmembrane region" description="Helical" evidence="8">
    <location>
        <begin position="542"/>
        <end position="565"/>
    </location>
</feature>
<accession>A0A9K3CQU2</accession>
<feature type="domain" description="Polycystin cation channel PKD1/PKD2" evidence="9">
    <location>
        <begin position="379"/>
        <end position="571"/>
    </location>
</feature>
<feature type="compositionally biased region" description="Acidic residues" evidence="7">
    <location>
        <begin position="632"/>
        <end position="647"/>
    </location>
</feature>
<evidence type="ECO:0000256" key="2">
    <source>
        <dbReference type="ARBA" id="ARBA00007200"/>
    </source>
</evidence>
<evidence type="ECO:0000256" key="8">
    <source>
        <dbReference type="SAM" id="Phobius"/>
    </source>
</evidence>
<feature type="region of interest" description="Disordered" evidence="7">
    <location>
        <begin position="6"/>
        <end position="59"/>
    </location>
</feature>
<dbReference type="InterPro" id="IPR051223">
    <property type="entry name" value="Polycystin"/>
</dbReference>
<comment type="caution">
    <text evidence="11">The sequence shown here is derived from an EMBL/GenBank/DDBJ whole genome shotgun (WGS) entry which is preliminary data.</text>
</comment>
<comment type="similarity">
    <text evidence="2">Belongs to the polycystin family.</text>
</comment>
<keyword evidence="12" id="KW-1185">Reference proteome</keyword>
<keyword evidence="3 8" id="KW-0812">Transmembrane</keyword>
<dbReference type="InterPro" id="IPR013122">
    <property type="entry name" value="PKD1_2_channel"/>
</dbReference>
<evidence type="ECO:0000259" key="10">
    <source>
        <dbReference type="Pfam" id="PF20519"/>
    </source>
</evidence>
<evidence type="ECO:0000256" key="4">
    <source>
        <dbReference type="ARBA" id="ARBA00022989"/>
    </source>
</evidence>
<feature type="transmembrane region" description="Helical" evidence="8">
    <location>
        <begin position="90"/>
        <end position="108"/>
    </location>
</feature>
<evidence type="ECO:0000256" key="1">
    <source>
        <dbReference type="ARBA" id="ARBA00004141"/>
    </source>
</evidence>
<keyword evidence="5 8" id="KW-0472">Membrane</keyword>
<feature type="region of interest" description="Disordered" evidence="7">
    <location>
        <begin position="684"/>
        <end position="717"/>
    </location>
</feature>